<dbReference type="PANTHER" id="PTHR40980">
    <property type="entry name" value="PLUG DOMAIN-CONTAINING PROTEIN"/>
    <property type="match status" value="1"/>
</dbReference>
<organism evidence="3 4">
    <name type="scientific">Mucilaginibacter antarcticus</name>
    <dbReference type="NCBI Taxonomy" id="1855725"/>
    <lineage>
        <taxon>Bacteria</taxon>
        <taxon>Pseudomonadati</taxon>
        <taxon>Bacteroidota</taxon>
        <taxon>Sphingobacteriia</taxon>
        <taxon>Sphingobacteriales</taxon>
        <taxon>Sphingobacteriaceae</taxon>
        <taxon>Mucilaginibacter</taxon>
    </lineage>
</organism>
<keyword evidence="1" id="KW-0732">Signal</keyword>
<dbReference type="Pfam" id="PF14905">
    <property type="entry name" value="OMP_b-brl_3"/>
    <property type="match status" value="1"/>
</dbReference>
<feature type="signal peptide" evidence="1">
    <location>
        <begin position="1"/>
        <end position="23"/>
    </location>
</feature>
<proteinExistence type="predicted"/>
<protein>
    <submittedName>
        <fullName evidence="3">Outer membrane beta-barrel protein</fullName>
    </submittedName>
</protein>
<dbReference type="Gene3D" id="2.170.130.10">
    <property type="entry name" value="TonB-dependent receptor, plug domain"/>
    <property type="match status" value="1"/>
</dbReference>
<feature type="domain" description="Outer membrane protein beta-barrel" evidence="2">
    <location>
        <begin position="384"/>
        <end position="783"/>
    </location>
</feature>
<dbReference type="SUPFAM" id="SSF49464">
    <property type="entry name" value="Carboxypeptidase regulatory domain-like"/>
    <property type="match status" value="1"/>
</dbReference>
<dbReference type="PANTHER" id="PTHR40980:SF4">
    <property type="entry name" value="TONB-DEPENDENT RECEPTOR-LIKE BETA-BARREL DOMAIN-CONTAINING PROTEIN"/>
    <property type="match status" value="1"/>
</dbReference>
<reference evidence="4" key="1">
    <citation type="journal article" date="2019" name="Int. J. Syst. Evol. Microbiol.">
        <title>The Global Catalogue of Microorganisms (GCM) 10K type strain sequencing project: providing services to taxonomists for standard genome sequencing and annotation.</title>
        <authorList>
            <consortium name="The Broad Institute Genomics Platform"/>
            <consortium name="The Broad Institute Genome Sequencing Center for Infectious Disease"/>
            <person name="Wu L."/>
            <person name="Ma J."/>
        </authorList>
    </citation>
    <scope>NUCLEOTIDE SEQUENCE [LARGE SCALE GENOMIC DNA]</scope>
    <source>
        <strain evidence="4">KCTC 52232</strain>
    </source>
</reference>
<dbReference type="Proteomes" id="UP001597601">
    <property type="component" value="Unassembled WGS sequence"/>
</dbReference>
<dbReference type="InterPro" id="IPR041700">
    <property type="entry name" value="OMP_b-brl_3"/>
</dbReference>
<evidence type="ECO:0000313" key="4">
    <source>
        <dbReference type="Proteomes" id="UP001597601"/>
    </source>
</evidence>
<dbReference type="RefSeq" id="WP_377123582.1">
    <property type="nucleotide sequence ID" value="NZ_JBHUON010000002.1"/>
</dbReference>
<feature type="chain" id="PRO_5047070217" evidence="1">
    <location>
        <begin position="24"/>
        <end position="810"/>
    </location>
</feature>
<comment type="caution">
    <text evidence="3">The sequence shown here is derived from an EMBL/GenBank/DDBJ whole genome shotgun (WGS) entry which is preliminary data.</text>
</comment>
<accession>A0ABW5XKY1</accession>
<gene>
    <name evidence="3" type="ORF">ACFSYC_03535</name>
</gene>
<keyword evidence="4" id="KW-1185">Reference proteome</keyword>
<dbReference type="InterPro" id="IPR037066">
    <property type="entry name" value="Plug_dom_sf"/>
</dbReference>
<dbReference type="InterPro" id="IPR008969">
    <property type="entry name" value="CarboxyPept-like_regulatory"/>
</dbReference>
<evidence type="ECO:0000256" key="1">
    <source>
        <dbReference type="SAM" id="SignalP"/>
    </source>
</evidence>
<dbReference type="SUPFAM" id="SSF56935">
    <property type="entry name" value="Porins"/>
    <property type="match status" value="1"/>
</dbReference>
<name>A0ABW5XKY1_9SPHI</name>
<evidence type="ECO:0000259" key="2">
    <source>
        <dbReference type="Pfam" id="PF14905"/>
    </source>
</evidence>
<sequence length="810" mass="89283">MKTTLHNIYTLLILLLCTGTAFAQTSSAVSGKLVDDKGVPISYASVSLLNAADSAVVKGTLTTDAGIYKFDAVKPGSYIIKANSVGYTNAASAVVTMSGDKGSFTVPAISMKAASKTLNTVTITSSKPLIERKIDRTVINVENSLLAAGNNALEILERAPGVTVDNNDNISLKGKQGVMVMINDKLTYLSATQLATLLRSTDGNTVQSIEIITNPSAKYDAAGNSGIINIKLKKNKQAGTNGSLAVSVGKARKWRDNLSLSLNHKEGDVNLFGTFSHGDNPRYRDMSINRTIKNGTNNIYFDQMTRMPSKNSYNSFKIGADWDITPNNTLGLVVSGYTGPGVDDNFTRTNIGSQPGLIDSFLISTSIINSNGKNLAVNFNDRLKLDTVGQTLSFDLDYSRFRNNNDAEILTNYFLSSGGVQHAPLWLRNQTPAIIDVYSAKADYAKPLNKTMKFETGAKFSSVKTDNDLRAQISNGGPFVNDTARSNRFVYTEKIAAAYTNFNKQYTSGSIQLGLRAEYTQSNGNLLGSTSVNRSYLNLFPSLFFNKTLSPKNDLSFSYSRRIDRPNYQDLNPFVYYLDPYTYSAGNAFLKPQYTHNLELAYSYNKTVNITLGYSHTTDASLEIIITQGNKTFQTIANVKTQKGYSVDIFSPYSVFKWWTGNVNFNGFYAGFKSADLYGGAIDNGRKAFVFKTTQNLLFGSYKAEIMAEYRSSLTYGIYEIRRQYGVSAAVGRAFFDKKINIKVGLDDVFNTRRNDISSNELANNFVILQKRDTRYFKFNVTYNFGNAKIKQRERRTGAEEEKSRAGGGN</sequence>
<dbReference type="EMBL" id="JBHUON010000002">
    <property type="protein sequence ID" value="MFD2863752.1"/>
    <property type="molecule type" value="Genomic_DNA"/>
</dbReference>
<evidence type="ECO:0000313" key="3">
    <source>
        <dbReference type="EMBL" id="MFD2863752.1"/>
    </source>
</evidence>
<dbReference type="Pfam" id="PF13620">
    <property type="entry name" value="CarboxypepD_reg"/>
    <property type="match status" value="1"/>
</dbReference>
<dbReference type="Gene3D" id="2.60.40.1120">
    <property type="entry name" value="Carboxypeptidase-like, regulatory domain"/>
    <property type="match status" value="1"/>
</dbReference>